<dbReference type="GO" id="GO:0017075">
    <property type="term" value="F:syntaxin-1 binding"/>
    <property type="evidence" value="ECO:0007669"/>
    <property type="project" value="TreeGrafter"/>
</dbReference>
<dbReference type="GO" id="GO:0099525">
    <property type="term" value="P:presynaptic dense core vesicle exocytosis"/>
    <property type="evidence" value="ECO:0007669"/>
    <property type="project" value="TreeGrafter"/>
</dbReference>
<accession>A0A0P7V041</accession>
<dbReference type="PANTHER" id="PTHR10480">
    <property type="entry name" value="PROTEIN UNC-13 HOMOLOG"/>
    <property type="match status" value="1"/>
</dbReference>
<feature type="domain" description="MHD2" evidence="2">
    <location>
        <begin position="1"/>
        <end position="124"/>
    </location>
</feature>
<gene>
    <name evidence="3" type="ORF">Z043_115922</name>
</gene>
<dbReference type="GO" id="GO:0035249">
    <property type="term" value="P:synaptic transmission, glutamatergic"/>
    <property type="evidence" value="ECO:0007669"/>
    <property type="project" value="TreeGrafter"/>
</dbReference>
<evidence type="ECO:0000313" key="3">
    <source>
        <dbReference type="EMBL" id="KPP65647.1"/>
    </source>
</evidence>
<dbReference type="InterPro" id="IPR000008">
    <property type="entry name" value="C2_dom"/>
</dbReference>
<dbReference type="Gene3D" id="1.20.58.1100">
    <property type="match status" value="1"/>
</dbReference>
<dbReference type="GO" id="GO:0043195">
    <property type="term" value="C:terminal bouton"/>
    <property type="evidence" value="ECO:0007669"/>
    <property type="project" value="TreeGrafter"/>
</dbReference>
<dbReference type="GO" id="GO:0005516">
    <property type="term" value="F:calmodulin binding"/>
    <property type="evidence" value="ECO:0007669"/>
    <property type="project" value="TreeGrafter"/>
</dbReference>
<dbReference type="InterPro" id="IPR035892">
    <property type="entry name" value="C2_domain_sf"/>
</dbReference>
<name>A0A0P7V041_SCLFO</name>
<dbReference type="GO" id="GO:0030672">
    <property type="term" value="C:synaptic vesicle membrane"/>
    <property type="evidence" value="ECO:0007669"/>
    <property type="project" value="TreeGrafter"/>
</dbReference>
<dbReference type="PANTHER" id="PTHR10480:SF14">
    <property type="entry name" value="PROTEIN UNC-13 HOMOLOG B-LIKE"/>
    <property type="match status" value="1"/>
</dbReference>
<keyword evidence="1" id="KW-0268">Exocytosis</keyword>
<dbReference type="GO" id="GO:0061789">
    <property type="term" value="P:dense core granule priming"/>
    <property type="evidence" value="ECO:0007669"/>
    <property type="project" value="TreeGrafter"/>
</dbReference>
<dbReference type="PROSITE" id="PS51259">
    <property type="entry name" value="MHD2"/>
    <property type="match status" value="1"/>
</dbReference>
<comment type="caution">
    <text evidence="3">The sequence shown here is derived from an EMBL/GenBank/DDBJ whole genome shotgun (WGS) entry which is preliminary data.</text>
</comment>
<dbReference type="GO" id="GO:0016081">
    <property type="term" value="P:synaptic vesicle docking"/>
    <property type="evidence" value="ECO:0007669"/>
    <property type="project" value="TreeGrafter"/>
</dbReference>
<dbReference type="GO" id="GO:0042734">
    <property type="term" value="C:presynaptic membrane"/>
    <property type="evidence" value="ECO:0007669"/>
    <property type="project" value="TreeGrafter"/>
</dbReference>
<dbReference type="InterPro" id="IPR014772">
    <property type="entry name" value="Munc13_dom-2"/>
</dbReference>
<evidence type="ECO:0000259" key="2">
    <source>
        <dbReference type="PROSITE" id="PS51259"/>
    </source>
</evidence>
<evidence type="ECO:0000313" key="4">
    <source>
        <dbReference type="Proteomes" id="UP000034805"/>
    </source>
</evidence>
<dbReference type="Pfam" id="PF00168">
    <property type="entry name" value="C2"/>
    <property type="match status" value="1"/>
</dbReference>
<dbReference type="EMBL" id="JARO02006162">
    <property type="protein sequence ID" value="KPP65647.1"/>
    <property type="molecule type" value="Genomic_DNA"/>
</dbReference>
<reference evidence="3 4" key="1">
    <citation type="submission" date="2015-08" db="EMBL/GenBank/DDBJ databases">
        <title>The genome of the Asian arowana (Scleropages formosus).</title>
        <authorList>
            <person name="Tan M.H."/>
            <person name="Gan H.M."/>
            <person name="Croft L.J."/>
            <person name="Austin C.M."/>
        </authorList>
    </citation>
    <scope>NUCLEOTIDE SEQUENCE [LARGE SCALE GENOMIC DNA]</scope>
    <source>
        <strain evidence="3">Aro1</strain>
    </source>
</reference>
<dbReference type="InterPro" id="IPR027080">
    <property type="entry name" value="Unc-13"/>
</dbReference>
<dbReference type="Gene3D" id="2.60.40.150">
    <property type="entry name" value="C2 domain"/>
    <property type="match status" value="1"/>
</dbReference>
<dbReference type="SUPFAM" id="SSF49562">
    <property type="entry name" value="C2 domain (Calcium/lipid-binding domain, CaLB)"/>
    <property type="match status" value="1"/>
</dbReference>
<dbReference type="InterPro" id="IPR010439">
    <property type="entry name" value="MUN_dom"/>
</dbReference>
<organism evidence="3 4">
    <name type="scientific">Scleropages formosus</name>
    <name type="common">Asian bonytongue</name>
    <name type="synonym">Osteoglossum formosum</name>
    <dbReference type="NCBI Taxonomy" id="113540"/>
    <lineage>
        <taxon>Eukaryota</taxon>
        <taxon>Metazoa</taxon>
        <taxon>Chordata</taxon>
        <taxon>Craniata</taxon>
        <taxon>Vertebrata</taxon>
        <taxon>Euteleostomi</taxon>
        <taxon>Actinopterygii</taxon>
        <taxon>Neopterygii</taxon>
        <taxon>Teleostei</taxon>
        <taxon>Osteoglossocephala</taxon>
        <taxon>Osteoglossomorpha</taxon>
        <taxon>Osteoglossiformes</taxon>
        <taxon>Osteoglossidae</taxon>
        <taxon>Scleropages</taxon>
    </lineage>
</organism>
<protein>
    <recommendedName>
        <fullName evidence="2">MHD2 domain-containing protein</fullName>
    </recommendedName>
</protein>
<dbReference type="GO" id="GO:0031594">
    <property type="term" value="C:neuromuscular junction"/>
    <property type="evidence" value="ECO:0007669"/>
    <property type="project" value="TreeGrafter"/>
</dbReference>
<proteinExistence type="predicted"/>
<dbReference type="AlphaFoldDB" id="A0A0P7V041"/>
<evidence type="ECO:0000256" key="1">
    <source>
        <dbReference type="ARBA" id="ARBA00022483"/>
    </source>
</evidence>
<sequence>MLFASVCEKTVLKRVLKELWRIVMNSLEKVIVLPQSNDSFGAQILTAAKELGQLSKLKGSGEARMLTPKQCAVMDVALETIKQYFHAGGNGLKKTFLEKSTELSALRYALSLYTQSTDVLIRTFVTTQHAQVLAVNDLKWQTSGMFRPFVEVTILGPHLSERKRKFTTKSKNNSWSPKYNESFVCVKDYCFGRADRVVGMAVLQLRDVVDRRSCVCWCPLGPRINTDETGLTVLRILSQRSADEVAKEFVRLKAEMRSAEEGR</sequence>
<dbReference type="Proteomes" id="UP000034805">
    <property type="component" value="Unassembled WGS sequence"/>
</dbReference>
<dbReference type="GO" id="GO:0016082">
    <property type="term" value="P:synaptic vesicle priming"/>
    <property type="evidence" value="ECO:0007669"/>
    <property type="project" value="TreeGrafter"/>
</dbReference>
<dbReference type="Pfam" id="PF06292">
    <property type="entry name" value="MUN"/>
    <property type="match status" value="1"/>
</dbReference>
<dbReference type="GO" id="GO:0019992">
    <property type="term" value="F:diacylglycerol binding"/>
    <property type="evidence" value="ECO:0007669"/>
    <property type="project" value="InterPro"/>
</dbReference>
<dbReference type="GO" id="GO:0098831">
    <property type="term" value="C:presynaptic active zone cytoplasmic component"/>
    <property type="evidence" value="ECO:0007669"/>
    <property type="project" value="TreeGrafter"/>
</dbReference>